<name>A0A1M5S1S8_9BRAD</name>
<evidence type="ECO:0000256" key="1">
    <source>
        <dbReference type="SAM" id="MobiDB-lite"/>
    </source>
</evidence>
<proteinExistence type="predicted"/>
<protein>
    <recommendedName>
        <fullName evidence="4">Helix-turn-helix domain-containing protein</fullName>
    </recommendedName>
</protein>
<evidence type="ECO:0000313" key="2">
    <source>
        <dbReference type="EMBL" id="SHH32426.1"/>
    </source>
</evidence>
<sequence>MHGTLDRRVALAAQDATAPSLITTAVATFKQRDQWSRKIARDPRVKLMHKHVLRSLALCARGDGDGGLLIEPTYAELAKAAGCHKATVIRAVNVAEEIGIVRKKRHSDGRVSNAFELLLPVGSNGRKFDVATVANPADAETANGRTAATVLRSKSNKEEEATKTVEASSSITTTERADRPALTDRVPLLPREVTGLSEPSPPCPAFQTGHDAADQCQTSQPKCAPYGASIEIDQSKTKIHLMAGNLTMLPGSREIGPVLTTEEIMPRQTDEATEKARADRIAAREARRQTLRMFFAIRDRYPLLDDGEAALVAFDAMLAEVDDPEAVQRMLLDAVTTIAARNIAPDRLRPLAVFIARGNWRTDLWMAA</sequence>
<dbReference type="EMBL" id="LT670818">
    <property type="protein sequence ID" value="SHH32426.1"/>
    <property type="molecule type" value="Genomic_DNA"/>
</dbReference>
<accession>A0A1M5S1S8</accession>
<reference evidence="2 3" key="1">
    <citation type="submission" date="2016-11" db="EMBL/GenBank/DDBJ databases">
        <authorList>
            <person name="Jaros S."/>
            <person name="Januszkiewicz K."/>
            <person name="Wedrychowicz H."/>
        </authorList>
    </citation>
    <scope>NUCLEOTIDE SEQUENCE [LARGE SCALE GENOMIC DNA]</scope>
    <source>
        <strain evidence="2 3">GAS242</strain>
    </source>
</reference>
<evidence type="ECO:0000313" key="3">
    <source>
        <dbReference type="Proteomes" id="UP000190675"/>
    </source>
</evidence>
<dbReference type="Proteomes" id="UP000190675">
    <property type="component" value="Chromosome I"/>
</dbReference>
<evidence type="ECO:0008006" key="4">
    <source>
        <dbReference type="Google" id="ProtNLM"/>
    </source>
</evidence>
<dbReference type="RefSeq" id="WP_154073590.1">
    <property type="nucleotide sequence ID" value="NZ_LT670818.1"/>
</dbReference>
<gene>
    <name evidence="2" type="ORF">SAMN05444169_6894</name>
</gene>
<feature type="region of interest" description="Disordered" evidence="1">
    <location>
        <begin position="152"/>
        <end position="179"/>
    </location>
</feature>
<dbReference type="AlphaFoldDB" id="A0A1M5S1S8"/>
<feature type="compositionally biased region" description="Polar residues" evidence="1">
    <location>
        <begin position="165"/>
        <end position="174"/>
    </location>
</feature>
<organism evidence="2 3">
    <name type="scientific">Bradyrhizobium erythrophlei</name>
    <dbReference type="NCBI Taxonomy" id="1437360"/>
    <lineage>
        <taxon>Bacteria</taxon>
        <taxon>Pseudomonadati</taxon>
        <taxon>Pseudomonadota</taxon>
        <taxon>Alphaproteobacteria</taxon>
        <taxon>Hyphomicrobiales</taxon>
        <taxon>Nitrobacteraceae</taxon>
        <taxon>Bradyrhizobium</taxon>
    </lineage>
</organism>